<dbReference type="EMBL" id="VEVO01000017">
    <property type="protein sequence ID" value="KAF0028637.1"/>
    <property type="molecule type" value="Genomic_DNA"/>
</dbReference>
<gene>
    <name evidence="2" type="ORF">F2P81_019724</name>
</gene>
<evidence type="ECO:0000313" key="2">
    <source>
        <dbReference type="EMBL" id="KAF0028637.1"/>
    </source>
</evidence>
<accession>A0A6A4S6C9</accession>
<feature type="region of interest" description="Disordered" evidence="1">
    <location>
        <begin position="66"/>
        <end position="100"/>
    </location>
</feature>
<proteinExistence type="predicted"/>
<dbReference type="AlphaFoldDB" id="A0A6A4S6C9"/>
<dbReference type="Proteomes" id="UP000438429">
    <property type="component" value="Unassembled WGS sequence"/>
</dbReference>
<organism evidence="2 3">
    <name type="scientific">Scophthalmus maximus</name>
    <name type="common">Turbot</name>
    <name type="synonym">Psetta maxima</name>
    <dbReference type="NCBI Taxonomy" id="52904"/>
    <lineage>
        <taxon>Eukaryota</taxon>
        <taxon>Metazoa</taxon>
        <taxon>Chordata</taxon>
        <taxon>Craniata</taxon>
        <taxon>Vertebrata</taxon>
        <taxon>Euteleostomi</taxon>
        <taxon>Actinopterygii</taxon>
        <taxon>Neopterygii</taxon>
        <taxon>Teleostei</taxon>
        <taxon>Neoteleostei</taxon>
        <taxon>Acanthomorphata</taxon>
        <taxon>Carangaria</taxon>
        <taxon>Pleuronectiformes</taxon>
        <taxon>Pleuronectoidei</taxon>
        <taxon>Scophthalmidae</taxon>
        <taxon>Scophthalmus</taxon>
    </lineage>
</organism>
<feature type="compositionally biased region" description="Gly residues" evidence="1">
    <location>
        <begin position="13"/>
        <end position="26"/>
    </location>
</feature>
<sequence length="100" mass="10919">MRKREEEEEEKVGGGSSPGRGSSPGPGSCPGPGFPGQGRRVLQLLTSPQVLDSQVVSYLKKFIRNLQNRQHRAPSENKPEPSENLGGTKMEPSHQTVRNL</sequence>
<name>A0A6A4S6C9_SCOMX</name>
<comment type="caution">
    <text evidence="2">The sequence shown here is derived from an EMBL/GenBank/DDBJ whole genome shotgun (WGS) entry which is preliminary data.</text>
</comment>
<feature type="region of interest" description="Disordered" evidence="1">
    <location>
        <begin position="1"/>
        <end position="39"/>
    </location>
</feature>
<feature type="compositionally biased region" description="Acidic residues" evidence="1">
    <location>
        <begin position="1"/>
        <end position="10"/>
    </location>
</feature>
<evidence type="ECO:0000313" key="3">
    <source>
        <dbReference type="Proteomes" id="UP000438429"/>
    </source>
</evidence>
<evidence type="ECO:0000256" key="1">
    <source>
        <dbReference type="SAM" id="MobiDB-lite"/>
    </source>
</evidence>
<reference evidence="2 3" key="1">
    <citation type="submission" date="2019-06" db="EMBL/GenBank/DDBJ databases">
        <title>Draft genomes of female and male turbot (Scophthalmus maximus).</title>
        <authorList>
            <person name="Xu H."/>
            <person name="Xu X.-W."/>
            <person name="Shao C."/>
            <person name="Chen S."/>
        </authorList>
    </citation>
    <scope>NUCLEOTIDE SEQUENCE [LARGE SCALE GENOMIC DNA]</scope>
    <source>
        <strain evidence="2">Ysfricsl-2016a</strain>
        <tissue evidence="2">Blood</tissue>
    </source>
</reference>
<protein>
    <submittedName>
        <fullName evidence="2">Uncharacterized protein</fullName>
    </submittedName>
</protein>